<evidence type="ECO:0000313" key="4">
    <source>
        <dbReference type="Proteomes" id="UP000006038"/>
    </source>
</evidence>
<dbReference type="GO" id="GO:0006952">
    <property type="term" value="P:defense response"/>
    <property type="evidence" value="ECO:0007669"/>
    <property type="project" value="InterPro"/>
</dbReference>
<feature type="compositionally biased region" description="Pro residues" evidence="1">
    <location>
        <begin position="197"/>
        <end position="212"/>
    </location>
</feature>
<proteinExistence type="predicted"/>
<accession>J3N8T7</accession>
<dbReference type="Gramene" id="OB11G22230.1">
    <property type="protein sequence ID" value="OB11G22230.1"/>
    <property type="gene ID" value="OB11G22230"/>
</dbReference>
<evidence type="ECO:0000256" key="1">
    <source>
        <dbReference type="SAM" id="MobiDB-lite"/>
    </source>
</evidence>
<dbReference type="PROSITE" id="PS50004">
    <property type="entry name" value="C2"/>
    <property type="match status" value="1"/>
</dbReference>
<dbReference type="PRINTS" id="PR01217">
    <property type="entry name" value="PRICHEXTENSN"/>
</dbReference>
<dbReference type="InterPro" id="IPR000008">
    <property type="entry name" value="C2_dom"/>
</dbReference>
<feature type="compositionally biased region" description="Pro residues" evidence="1">
    <location>
        <begin position="233"/>
        <end position="267"/>
    </location>
</feature>
<dbReference type="eggNOG" id="ENOG502S0SB">
    <property type="taxonomic scope" value="Eukaryota"/>
</dbReference>
<dbReference type="CDD" id="cd04051">
    <property type="entry name" value="C2_SRC2_like"/>
    <property type="match status" value="1"/>
</dbReference>
<name>J3N8T7_ORYBR</name>
<evidence type="ECO:0000313" key="3">
    <source>
        <dbReference type="EnsemblPlants" id="OB11G22230.1"/>
    </source>
</evidence>
<dbReference type="InterPro" id="IPR044750">
    <property type="entry name" value="C2_SRC2/BAP"/>
</dbReference>
<dbReference type="PANTHER" id="PTHR32246:SF169">
    <property type="entry name" value="PROTEIN SRC2-LIKE"/>
    <property type="match status" value="1"/>
</dbReference>
<dbReference type="AlphaFoldDB" id="J3N8T7"/>
<feature type="region of interest" description="Disordered" evidence="1">
    <location>
        <begin position="233"/>
        <end position="286"/>
    </location>
</feature>
<dbReference type="Proteomes" id="UP000006038">
    <property type="component" value="Chromosome 11"/>
</dbReference>
<protein>
    <recommendedName>
        <fullName evidence="2">C2 domain-containing protein</fullName>
    </recommendedName>
</protein>
<dbReference type="EnsemblPlants" id="OB11G22230.1">
    <property type="protein sequence ID" value="OB11G22230.1"/>
    <property type="gene ID" value="OB11G22230"/>
</dbReference>
<sequence>MSSAGAGGRRVTVRSISCRGVKAFVPFQKPPLYVAVSLAGRREKTNADPDGGENPDWDGAVFAFDLVDGGGAGEGGGMLLFEVKAQVPLLGNKVVGRVSVPRDDLAGGDGMAPRHVSYQVCAADGKANGKLSFTPPGGAASPQPKPQLHQATNGARPEQDPPSCCAALPPPPSGAPYPAAATLPPPHTPRRKVPPNSSYPPPPPTATPPTLYPPLPPSCTACPPAPPPSQYISSYPPPSNYYPPPPPPPPPAGYPPPTSTYPPPPEPGSHEYPPRPRSAACSDCSADRAPLPYMSPPLHDAAVTYPPLSAAPCYPPPATWQPGDAPYSSYYPQPGTRYL</sequence>
<dbReference type="InterPro" id="IPR035892">
    <property type="entry name" value="C2_domain_sf"/>
</dbReference>
<dbReference type="OMA" id="HVSYQVC"/>
<keyword evidence="4" id="KW-1185">Reference proteome</keyword>
<evidence type="ECO:0000259" key="2">
    <source>
        <dbReference type="PROSITE" id="PS50004"/>
    </source>
</evidence>
<dbReference type="Pfam" id="PF00168">
    <property type="entry name" value="C2"/>
    <property type="match status" value="1"/>
</dbReference>
<feature type="compositionally biased region" description="Low complexity" evidence="1">
    <location>
        <begin position="277"/>
        <end position="286"/>
    </location>
</feature>
<feature type="domain" description="C2" evidence="2">
    <location>
        <begin position="1"/>
        <end position="115"/>
    </location>
</feature>
<dbReference type="Gene3D" id="2.60.40.150">
    <property type="entry name" value="C2 domain"/>
    <property type="match status" value="1"/>
</dbReference>
<reference evidence="3" key="1">
    <citation type="journal article" date="2013" name="Nat. Commun.">
        <title>Whole-genome sequencing of Oryza brachyantha reveals mechanisms underlying Oryza genome evolution.</title>
        <authorList>
            <person name="Chen J."/>
            <person name="Huang Q."/>
            <person name="Gao D."/>
            <person name="Wang J."/>
            <person name="Lang Y."/>
            <person name="Liu T."/>
            <person name="Li B."/>
            <person name="Bai Z."/>
            <person name="Luis Goicoechea J."/>
            <person name="Liang C."/>
            <person name="Chen C."/>
            <person name="Zhang W."/>
            <person name="Sun S."/>
            <person name="Liao Y."/>
            <person name="Zhang X."/>
            <person name="Yang L."/>
            <person name="Song C."/>
            <person name="Wang M."/>
            <person name="Shi J."/>
            <person name="Liu G."/>
            <person name="Liu J."/>
            <person name="Zhou H."/>
            <person name="Zhou W."/>
            <person name="Yu Q."/>
            <person name="An N."/>
            <person name="Chen Y."/>
            <person name="Cai Q."/>
            <person name="Wang B."/>
            <person name="Liu B."/>
            <person name="Min J."/>
            <person name="Huang Y."/>
            <person name="Wu H."/>
            <person name="Li Z."/>
            <person name="Zhang Y."/>
            <person name="Yin Y."/>
            <person name="Song W."/>
            <person name="Jiang J."/>
            <person name="Jackson S.A."/>
            <person name="Wing R.A."/>
            <person name="Wang J."/>
            <person name="Chen M."/>
        </authorList>
    </citation>
    <scope>NUCLEOTIDE SEQUENCE [LARGE SCALE GENOMIC DNA]</scope>
    <source>
        <strain evidence="3">cv. IRGC 101232</strain>
    </source>
</reference>
<dbReference type="HOGENOM" id="CLU_683992_0_0_1"/>
<dbReference type="SMART" id="SM00239">
    <property type="entry name" value="C2"/>
    <property type="match status" value="1"/>
</dbReference>
<feature type="region of interest" description="Disordered" evidence="1">
    <location>
        <begin position="129"/>
        <end position="212"/>
    </location>
</feature>
<dbReference type="SUPFAM" id="SSF49562">
    <property type="entry name" value="C2 domain (Calcium/lipid-binding domain, CaLB)"/>
    <property type="match status" value="1"/>
</dbReference>
<organism evidence="3">
    <name type="scientific">Oryza brachyantha</name>
    <name type="common">malo sina</name>
    <dbReference type="NCBI Taxonomy" id="4533"/>
    <lineage>
        <taxon>Eukaryota</taxon>
        <taxon>Viridiplantae</taxon>
        <taxon>Streptophyta</taxon>
        <taxon>Embryophyta</taxon>
        <taxon>Tracheophyta</taxon>
        <taxon>Spermatophyta</taxon>
        <taxon>Magnoliopsida</taxon>
        <taxon>Liliopsida</taxon>
        <taxon>Poales</taxon>
        <taxon>Poaceae</taxon>
        <taxon>BOP clade</taxon>
        <taxon>Oryzoideae</taxon>
        <taxon>Oryzeae</taxon>
        <taxon>Oryzinae</taxon>
        <taxon>Oryza</taxon>
    </lineage>
</organism>
<reference evidence="3" key="2">
    <citation type="submission" date="2013-04" db="UniProtKB">
        <authorList>
            <consortium name="EnsemblPlants"/>
        </authorList>
    </citation>
    <scope>IDENTIFICATION</scope>
</reference>
<dbReference type="PANTHER" id="PTHR32246">
    <property type="entry name" value="INGRESSION PROTEIN FIC1"/>
    <property type="match status" value="1"/>
</dbReference>